<evidence type="ECO:0000256" key="1">
    <source>
        <dbReference type="ARBA" id="ARBA00022669"/>
    </source>
</evidence>
<feature type="chain" id="PRO_5013345129" evidence="3">
    <location>
        <begin position="22"/>
        <end position="395"/>
    </location>
</feature>
<dbReference type="SUPFAM" id="SSF57016">
    <property type="entry name" value="Plant lectins/antimicrobial peptides"/>
    <property type="match status" value="1"/>
</dbReference>
<dbReference type="PROSITE" id="PS00026">
    <property type="entry name" value="CHIT_BIND_I_1"/>
    <property type="match status" value="1"/>
</dbReference>
<feature type="disulfide bond" evidence="2">
    <location>
        <begin position="369"/>
        <end position="383"/>
    </location>
</feature>
<proteinExistence type="predicted"/>
<dbReference type="SMART" id="SM00270">
    <property type="entry name" value="ChtBD1"/>
    <property type="match status" value="1"/>
</dbReference>
<dbReference type="AlphaFoldDB" id="A0A1Y2FRK3"/>
<sequence>MKFNNILKSVTLALSIPFVFADQKEMTGDCKEIVDFFTEKNVLSSIPKCEVDNNGNVVSIELNSYYITEECVKKALSYNTITNLTYTKVGATPSHNPVYNNFPPEIANLTNLEEFIFSFSGYRSYAKTSIPAGSLKLSKTLKKLIIAGITATQSNIDDIATLTNLEYLKLNYFNRPSEEFSYEPLKILHNISFLELDNEGYFLLEDIPKVAYESYEVLNHLAIHGHGLDYISKYMAYLKNLKYLDLSGNNIKYILGRLNNHEKLEYVDLSRNAIYEDIPEFFNNYKNLKYINLSENQDIRGKTINNPNLETCIYDNKYENLCITDKSIKCLKDNSYSYNLCKTDNDNDLPYTTNGQCNSKDGKCQPGQCCSKHGWCGTGDMYCGAGCQKEFGNCN</sequence>
<dbReference type="Gene3D" id="3.30.60.10">
    <property type="entry name" value="Endochitinase-like"/>
    <property type="match status" value="1"/>
</dbReference>
<reference evidence="5 6" key="1">
    <citation type="submission" date="2016-08" db="EMBL/GenBank/DDBJ databases">
        <title>A Parts List for Fungal Cellulosomes Revealed by Comparative Genomics.</title>
        <authorList>
            <consortium name="DOE Joint Genome Institute"/>
            <person name="Haitjema C.H."/>
            <person name="Gilmore S.P."/>
            <person name="Henske J.K."/>
            <person name="Solomon K.V."/>
            <person name="De Groot R."/>
            <person name="Kuo A."/>
            <person name="Mondo S.J."/>
            <person name="Salamov A.A."/>
            <person name="Labutti K."/>
            <person name="Zhao Z."/>
            <person name="Chiniquy J."/>
            <person name="Barry K."/>
            <person name="Brewer H.M."/>
            <person name="Purvine S.O."/>
            <person name="Wright A.T."/>
            <person name="Boxma B."/>
            <person name="Van Alen T."/>
            <person name="Hackstein J.H."/>
            <person name="Baker S.E."/>
            <person name="Grigoriev I.V."/>
            <person name="O'Malley M.A."/>
        </authorList>
    </citation>
    <scope>NUCLEOTIDE SEQUENCE [LARGE SCALE GENOMIC DNA]</scope>
    <source>
        <strain evidence="5 6">G1</strain>
    </source>
</reference>
<dbReference type="PROSITE" id="PS50941">
    <property type="entry name" value="CHIT_BIND_I_2"/>
    <property type="match status" value="1"/>
</dbReference>
<comment type="caution">
    <text evidence="2">Lacks conserved residue(s) required for the propagation of feature annotation.</text>
</comment>
<dbReference type="Proteomes" id="UP000193920">
    <property type="component" value="Unassembled WGS sequence"/>
</dbReference>
<name>A0A1Y2FRK3_9FUNG</name>
<organism evidence="5 6">
    <name type="scientific">Neocallimastix californiae</name>
    <dbReference type="NCBI Taxonomy" id="1754190"/>
    <lineage>
        <taxon>Eukaryota</taxon>
        <taxon>Fungi</taxon>
        <taxon>Fungi incertae sedis</taxon>
        <taxon>Chytridiomycota</taxon>
        <taxon>Chytridiomycota incertae sedis</taxon>
        <taxon>Neocallimastigomycetes</taxon>
        <taxon>Neocallimastigales</taxon>
        <taxon>Neocallimastigaceae</taxon>
        <taxon>Neocallimastix</taxon>
    </lineage>
</organism>
<evidence type="ECO:0000256" key="3">
    <source>
        <dbReference type="SAM" id="SignalP"/>
    </source>
</evidence>
<dbReference type="InterPro" id="IPR032675">
    <property type="entry name" value="LRR_dom_sf"/>
</dbReference>
<feature type="signal peptide" evidence="3">
    <location>
        <begin position="1"/>
        <end position="21"/>
    </location>
</feature>
<dbReference type="PANTHER" id="PTHR45752:SF153">
    <property type="entry name" value="LEUCINE-RICH REPEAT PROTEIN 1"/>
    <property type="match status" value="1"/>
</dbReference>
<evidence type="ECO:0000313" key="6">
    <source>
        <dbReference type="Proteomes" id="UP000193920"/>
    </source>
</evidence>
<accession>A0A1Y2FRK3</accession>
<protein>
    <submittedName>
        <fullName evidence="5">L domain-like protein</fullName>
    </submittedName>
</protein>
<gene>
    <name evidence="5" type="ORF">LY90DRAFT_663251</name>
</gene>
<dbReference type="Gene3D" id="3.80.10.10">
    <property type="entry name" value="Ribonuclease Inhibitor"/>
    <property type="match status" value="2"/>
</dbReference>
<dbReference type="PROSITE" id="PS51450">
    <property type="entry name" value="LRR"/>
    <property type="match status" value="1"/>
</dbReference>
<keyword evidence="2" id="KW-1015">Disulfide bond</keyword>
<dbReference type="PANTHER" id="PTHR45752">
    <property type="entry name" value="LEUCINE-RICH REPEAT-CONTAINING"/>
    <property type="match status" value="1"/>
</dbReference>
<feature type="disulfide bond" evidence="2">
    <location>
        <begin position="364"/>
        <end position="376"/>
    </location>
</feature>
<evidence type="ECO:0000259" key="4">
    <source>
        <dbReference type="PROSITE" id="PS50941"/>
    </source>
</evidence>
<dbReference type="InterPro" id="IPR001611">
    <property type="entry name" value="Leu-rich_rpt"/>
</dbReference>
<dbReference type="SUPFAM" id="SSF52058">
    <property type="entry name" value="L domain-like"/>
    <property type="match status" value="1"/>
</dbReference>
<evidence type="ECO:0000313" key="5">
    <source>
        <dbReference type="EMBL" id="ORY86613.1"/>
    </source>
</evidence>
<dbReference type="InterPro" id="IPR018371">
    <property type="entry name" value="Chitin-binding_1_CS"/>
</dbReference>
<dbReference type="STRING" id="1754190.A0A1Y2FRK3"/>
<dbReference type="EMBL" id="MCOG01000002">
    <property type="protein sequence ID" value="ORY86613.1"/>
    <property type="molecule type" value="Genomic_DNA"/>
</dbReference>
<dbReference type="CDD" id="cd00035">
    <property type="entry name" value="ChtBD1"/>
    <property type="match status" value="1"/>
</dbReference>
<keyword evidence="1 2" id="KW-0147">Chitin-binding</keyword>
<dbReference type="InterPro" id="IPR001002">
    <property type="entry name" value="Chitin-bd_1"/>
</dbReference>
<keyword evidence="3" id="KW-0732">Signal</keyword>
<dbReference type="InterPro" id="IPR050715">
    <property type="entry name" value="LRR-SigEffector_domain"/>
</dbReference>
<comment type="caution">
    <text evidence="5">The sequence shown here is derived from an EMBL/GenBank/DDBJ whole genome shotgun (WGS) entry which is preliminary data.</text>
</comment>
<dbReference type="GO" id="GO:0008061">
    <property type="term" value="F:chitin binding"/>
    <property type="evidence" value="ECO:0007669"/>
    <property type="project" value="UniProtKB-UniRule"/>
</dbReference>
<dbReference type="Pfam" id="PF00187">
    <property type="entry name" value="Chitin_bind_1"/>
    <property type="match status" value="1"/>
</dbReference>
<evidence type="ECO:0000256" key="2">
    <source>
        <dbReference type="PROSITE-ProRule" id="PRU00261"/>
    </source>
</evidence>
<keyword evidence="6" id="KW-1185">Reference proteome</keyword>
<dbReference type="InterPro" id="IPR036861">
    <property type="entry name" value="Endochitinase-like_sf"/>
</dbReference>
<dbReference type="OrthoDB" id="1193027at2759"/>
<feature type="domain" description="Chitin-binding type-1" evidence="4">
    <location>
        <begin position="354"/>
        <end position="395"/>
    </location>
</feature>